<feature type="region of interest" description="Disordered" evidence="1">
    <location>
        <begin position="202"/>
        <end position="265"/>
    </location>
</feature>
<protein>
    <recommendedName>
        <fullName evidence="4">Zinc knuckle</fullName>
    </recommendedName>
</protein>
<evidence type="ECO:0000313" key="2">
    <source>
        <dbReference type="EMBL" id="ETN69832.1"/>
    </source>
</evidence>
<keyword evidence="3" id="KW-1185">Reference proteome</keyword>
<dbReference type="CTD" id="25355095"/>
<name>W2SM95_NECAM</name>
<dbReference type="EMBL" id="KI669042">
    <property type="protein sequence ID" value="ETN69832.1"/>
    <property type="molecule type" value="Genomic_DNA"/>
</dbReference>
<evidence type="ECO:0008006" key="4">
    <source>
        <dbReference type="Google" id="ProtNLM"/>
    </source>
</evidence>
<dbReference type="OMA" id="DCEMEAP"/>
<dbReference type="GeneID" id="25355095"/>
<reference evidence="3" key="1">
    <citation type="journal article" date="2014" name="Nat. Genet.">
        <title>Genome of the human hookworm Necator americanus.</title>
        <authorList>
            <person name="Tang Y.T."/>
            <person name="Gao X."/>
            <person name="Rosa B.A."/>
            <person name="Abubucker S."/>
            <person name="Hallsworth-Pepin K."/>
            <person name="Martin J."/>
            <person name="Tyagi R."/>
            <person name="Heizer E."/>
            <person name="Zhang X."/>
            <person name="Bhonagiri-Palsikar V."/>
            <person name="Minx P."/>
            <person name="Warren W.C."/>
            <person name="Wang Q."/>
            <person name="Zhan B."/>
            <person name="Hotez P.J."/>
            <person name="Sternberg P.W."/>
            <person name="Dougall A."/>
            <person name="Gaze S.T."/>
            <person name="Mulvenna J."/>
            <person name="Sotillo J."/>
            <person name="Ranganathan S."/>
            <person name="Rabelo E.M."/>
            <person name="Wilson R.K."/>
            <person name="Felgner P.L."/>
            <person name="Bethony J."/>
            <person name="Hawdon J.M."/>
            <person name="Gasser R.B."/>
            <person name="Loukas A."/>
            <person name="Mitreva M."/>
        </authorList>
    </citation>
    <scope>NUCLEOTIDE SEQUENCE [LARGE SCALE GENOMIC DNA]</scope>
</reference>
<dbReference type="OrthoDB" id="5823305at2759"/>
<proteinExistence type="predicted"/>
<gene>
    <name evidence="2" type="ORF">NECAME_15068</name>
</gene>
<dbReference type="KEGG" id="nai:NECAME_15068"/>
<dbReference type="AlphaFoldDB" id="W2SM95"/>
<evidence type="ECO:0000256" key="1">
    <source>
        <dbReference type="SAM" id="MobiDB-lite"/>
    </source>
</evidence>
<sequence>MNNLRDRLKAVRTSDKGWQECLTQLELVEAIRDKLHVEFALIRSDLRTLYAVIPLLIATDAISKRQWDELINRPQYDDVGKPATVNQGKLELTISDQIDRLEETRLSILEMRQVFLEEERKETQRFQTSVLASLKNLHDTVEKGFANVNQDSHETVNPENFKLTIQQEIATLSAESAHLAEGIKAAIDDAIAKLSRTESYDITSAASTESSSQNPSQEHSREGEGIIEEMHEERDEIPRLVGDDDSDEESEQMEEEEGNIIRDNEQFIEGFDAMEEEDEEEPDDEEALRLAAQRAQRRRQIENEIHQTEQGVFDLEDIVNLLDQEQSCAPRNYERGAIQRDDERTLRCVFCGRIGDHYSDSCIAHRNIMERRLILDALRRCECCLEIEFSHHVCRKANLPCYHCRARGHHSSLCDLEERSEDIRNRIHQALESRRMALDKIRELQREHQELN</sequence>
<evidence type="ECO:0000313" key="3">
    <source>
        <dbReference type="Proteomes" id="UP000053676"/>
    </source>
</evidence>
<organism evidence="2 3">
    <name type="scientific">Necator americanus</name>
    <name type="common">Human hookworm</name>
    <dbReference type="NCBI Taxonomy" id="51031"/>
    <lineage>
        <taxon>Eukaryota</taxon>
        <taxon>Metazoa</taxon>
        <taxon>Ecdysozoa</taxon>
        <taxon>Nematoda</taxon>
        <taxon>Chromadorea</taxon>
        <taxon>Rhabditida</taxon>
        <taxon>Rhabditina</taxon>
        <taxon>Rhabditomorpha</taxon>
        <taxon>Strongyloidea</taxon>
        <taxon>Ancylostomatidae</taxon>
        <taxon>Bunostominae</taxon>
        <taxon>Necator</taxon>
    </lineage>
</organism>
<feature type="compositionally biased region" description="Polar residues" evidence="1">
    <location>
        <begin position="202"/>
        <end position="217"/>
    </location>
</feature>
<dbReference type="Proteomes" id="UP000053676">
    <property type="component" value="Unassembled WGS sequence"/>
</dbReference>
<accession>W2SM95</accession>
<feature type="compositionally biased region" description="Basic and acidic residues" evidence="1">
    <location>
        <begin position="218"/>
        <end position="242"/>
    </location>
</feature>
<feature type="compositionally biased region" description="Acidic residues" evidence="1">
    <location>
        <begin position="243"/>
        <end position="258"/>
    </location>
</feature>